<reference evidence="4" key="1">
    <citation type="journal article" date="2018" name="BMC Genomics">
        <title>The complete and fully assembled genome sequence of Aeromonas salmonicida subsp. pectinolytica and its comparative analysis with other Aeromonas species: investigation of the mobilome in environmental and pathogenic strains.</title>
        <authorList>
            <person name="Pfeiffer F."/>
            <person name="Zamora-Lagos M.A."/>
            <person name="Blettinger M."/>
            <person name="Yeroslaviz A."/>
            <person name="Dahl A."/>
            <person name="Gruber S."/>
            <person name="Habermann B.H."/>
        </authorList>
    </citation>
    <scope>NUCLEOTIDE SEQUENCE [LARGE SCALE GENOMIC DNA]</scope>
    <source>
        <strain evidence="4">34mel</strain>
    </source>
</reference>
<evidence type="ECO:0000313" key="3">
    <source>
        <dbReference type="EMBL" id="ATP08160.1"/>
    </source>
</evidence>
<protein>
    <submittedName>
        <fullName evidence="3">Minor pilin protein PilX</fullName>
    </submittedName>
</protein>
<proteinExistence type="predicted"/>
<gene>
    <name evidence="3" type="primary">pilX</name>
    <name evidence="3" type="ORF">Asalp_09370</name>
</gene>
<dbReference type="InterPro" id="IPR025746">
    <property type="entry name" value="PilX_N_dom"/>
</dbReference>
<dbReference type="InterPro" id="IPR025205">
    <property type="entry name" value="PilX/PilW_C"/>
</dbReference>
<accession>A0A2D1QCP7</accession>
<evidence type="ECO:0000259" key="2">
    <source>
        <dbReference type="Pfam" id="PF14341"/>
    </source>
</evidence>
<evidence type="ECO:0000259" key="1">
    <source>
        <dbReference type="Pfam" id="PF13681"/>
    </source>
</evidence>
<evidence type="ECO:0000313" key="4">
    <source>
        <dbReference type="Proteomes" id="UP000222916"/>
    </source>
</evidence>
<dbReference type="EMBL" id="CP022426">
    <property type="protein sequence ID" value="ATP08160.1"/>
    <property type="molecule type" value="Genomic_DNA"/>
</dbReference>
<sequence>MMPRQQGMALAISLIFLAMVSLLAMASMQGALLQEKMAGNQKESQQALQAAEAGLRAAERYLEAGNLGPYDNSAGLYEFVTVAVDPTSVSTAWRTYANSGLAGRAPEYFIERLPYTQAGNESLAVDEPIGERRLYRITARGFGLSDESRVLLQSTYSR</sequence>
<dbReference type="RefSeq" id="WP_099369106.1">
    <property type="nucleotide sequence ID" value="NZ_ARYZ02000008.1"/>
</dbReference>
<dbReference type="OrthoDB" id="5298746at2"/>
<feature type="domain" description="PilX/PilW C-terminal" evidence="1">
    <location>
        <begin position="88"/>
        <end position="157"/>
    </location>
</feature>
<dbReference type="Pfam" id="PF13681">
    <property type="entry name" value="PilX"/>
    <property type="match status" value="1"/>
</dbReference>
<feature type="domain" description="Type 4 fimbrial biogenesis protein PilX N-terminal" evidence="2">
    <location>
        <begin position="6"/>
        <end position="56"/>
    </location>
</feature>
<dbReference type="Proteomes" id="UP000222916">
    <property type="component" value="Chromosome"/>
</dbReference>
<dbReference type="AlphaFoldDB" id="A0A2D1QCP7"/>
<dbReference type="Pfam" id="PF14341">
    <property type="entry name" value="PilX_N"/>
    <property type="match status" value="1"/>
</dbReference>
<organism evidence="3 4">
    <name type="scientific">Aeromonas salmonicida subsp. pectinolytica 34mel</name>
    <dbReference type="NCBI Taxonomy" id="1324960"/>
    <lineage>
        <taxon>Bacteria</taxon>
        <taxon>Pseudomonadati</taxon>
        <taxon>Pseudomonadota</taxon>
        <taxon>Gammaproteobacteria</taxon>
        <taxon>Aeromonadales</taxon>
        <taxon>Aeromonadaceae</taxon>
        <taxon>Aeromonas</taxon>
    </lineage>
</organism>
<name>A0A2D1QCP7_AERSA</name>